<dbReference type="RefSeq" id="WP_206573252.1">
    <property type="nucleotide sequence ID" value="NZ_JAFKCV010000003.1"/>
</dbReference>
<proteinExistence type="predicted"/>
<comment type="caution">
    <text evidence="2">The sequence shown here is derived from an EMBL/GenBank/DDBJ whole genome shotgun (WGS) entry which is preliminary data.</text>
</comment>
<feature type="chain" id="PRO_5037343585" description="YCII-related domain-containing protein" evidence="1">
    <location>
        <begin position="20"/>
        <end position="120"/>
    </location>
</feature>
<protein>
    <recommendedName>
        <fullName evidence="4">YCII-related domain-containing protein</fullName>
    </recommendedName>
</protein>
<keyword evidence="1" id="KW-0732">Signal</keyword>
<dbReference type="Proteomes" id="UP000664654">
    <property type="component" value="Unassembled WGS sequence"/>
</dbReference>
<evidence type="ECO:0008006" key="4">
    <source>
        <dbReference type="Google" id="ProtNLM"/>
    </source>
</evidence>
<evidence type="ECO:0000313" key="3">
    <source>
        <dbReference type="Proteomes" id="UP000664654"/>
    </source>
</evidence>
<dbReference type="AlphaFoldDB" id="A0A939IR10"/>
<feature type="signal peptide" evidence="1">
    <location>
        <begin position="1"/>
        <end position="19"/>
    </location>
</feature>
<evidence type="ECO:0000313" key="2">
    <source>
        <dbReference type="EMBL" id="MBN7825152.1"/>
    </source>
</evidence>
<keyword evidence="3" id="KW-1185">Reference proteome</keyword>
<reference evidence="2" key="1">
    <citation type="submission" date="2021-03" db="EMBL/GenBank/DDBJ databases">
        <title>novel species isolated from a fishpond in China.</title>
        <authorList>
            <person name="Lu H."/>
            <person name="Cai Z."/>
        </authorList>
    </citation>
    <scope>NUCLEOTIDE SEQUENCE</scope>
    <source>
        <strain evidence="2">JCM 30855</strain>
    </source>
</reference>
<name>A0A939IR10_9ALTE</name>
<evidence type="ECO:0000256" key="1">
    <source>
        <dbReference type="SAM" id="SignalP"/>
    </source>
</evidence>
<sequence length="120" mass="13218">MTLRTIAFCMLVLAGIAQASEPQSRLFVVHFATGPAWDTQLSATAQPGFKEHSGNLQRLRKAGQIRFGARYGELGMILLSSPSLEAATQVISEDPGVRAGLFTFTIEELNVFYPWRPEPH</sequence>
<accession>A0A939IR10</accession>
<gene>
    <name evidence="2" type="ORF">J0A66_07940</name>
</gene>
<dbReference type="EMBL" id="JAFKCV010000003">
    <property type="protein sequence ID" value="MBN7825152.1"/>
    <property type="molecule type" value="Genomic_DNA"/>
</dbReference>
<organism evidence="2 3">
    <name type="scientific">Bowmanella dokdonensis</name>
    <dbReference type="NCBI Taxonomy" id="751969"/>
    <lineage>
        <taxon>Bacteria</taxon>
        <taxon>Pseudomonadati</taxon>
        <taxon>Pseudomonadota</taxon>
        <taxon>Gammaproteobacteria</taxon>
        <taxon>Alteromonadales</taxon>
        <taxon>Alteromonadaceae</taxon>
        <taxon>Bowmanella</taxon>
    </lineage>
</organism>